<accession>A0ABP3IZJ4</accession>
<protein>
    <submittedName>
        <fullName evidence="2">Uncharacterized protein</fullName>
    </submittedName>
</protein>
<name>A0ABP3IZJ4_9ACTN</name>
<reference evidence="3" key="1">
    <citation type="journal article" date="2019" name="Int. J. Syst. Evol. Microbiol.">
        <title>The Global Catalogue of Microorganisms (GCM) 10K type strain sequencing project: providing services to taxonomists for standard genome sequencing and annotation.</title>
        <authorList>
            <consortium name="The Broad Institute Genomics Platform"/>
            <consortium name="The Broad Institute Genome Sequencing Center for Infectious Disease"/>
            <person name="Wu L."/>
            <person name="Ma J."/>
        </authorList>
    </citation>
    <scope>NUCLEOTIDE SEQUENCE [LARGE SCALE GENOMIC DNA]</scope>
    <source>
        <strain evidence="3">JCM 4788</strain>
    </source>
</reference>
<dbReference type="EMBL" id="BAAABX010000076">
    <property type="protein sequence ID" value="GAA0434232.1"/>
    <property type="molecule type" value="Genomic_DNA"/>
</dbReference>
<gene>
    <name evidence="2" type="ORF">GCM10010357_64680</name>
</gene>
<evidence type="ECO:0000313" key="3">
    <source>
        <dbReference type="Proteomes" id="UP001500879"/>
    </source>
</evidence>
<dbReference type="Proteomes" id="UP001500879">
    <property type="component" value="Unassembled WGS sequence"/>
</dbReference>
<comment type="caution">
    <text evidence="2">The sequence shown here is derived from an EMBL/GenBank/DDBJ whole genome shotgun (WGS) entry which is preliminary data.</text>
</comment>
<evidence type="ECO:0000313" key="2">
    <source>
        <dbReference type="EMBL" id="GAA0434232.1"/>
    </source>
</evidence>
<evidence type="ECO:0000256" key="1">
    <source>
        <dbReference type="SAM" id="MobiDB-lite"/>
    </source>
</evidence>
<organism evidence="2 3">
    <name type="scientific">Streptomyces luteireticuli</name>
    <dbReference type="NCBI Taxonomy" id="173858"/>
    <lineage>
        <taxon>Bacteria</taxon>
        <taxon>Bacillati</taxon>
        <taxon>Actinomycetota</taxon>
        <taxon>Actinomycetes</taxon>
        <taxon>Kitasatosporales</taxon>
        <taxon>Streptomycetaceae</taxon>
        <taxon>Streptomyces</taxon>
    </lineage>
</organism>
<feature type="compositionally biased region" description="Basic and acidic residues" evidence="1">
    <location>
        <begin position="56"/>
        <end position="68"/>
    </location>
</feature>
<keyword evidence="3" id="KW-1185">Reference proteome</keyword>
<feature type="region of interest" description="Disordered" evidence="1">
    <location>
        <begin position="1"/>
        <end position="68"/>
    </location>
</feature>
<proteinExistence type="predicted"/>
<sequence length="68" mass="7193">MTNHVTNGPAIMPLDQGGQADPARSGGGELPRSVLPRVPVPAPRPGRPRLYASPKELLEAREEQLGEG</sequence>